<sequence length="156" mass="17983">MARKKEQKTLTVESLMKAIAEYNKKTFIPELKEIFVTKDEFAGLRTDVNGLKVDVADLKTDVSDLKTDVNGLKIDMADIKTDVAGFKNEFKSSKDETITNFDKVFKKLDILLDEKVVREHQEEKQKRLWAIVLRALKDHQILTPKELESIAKLEIF</sequence>
<comment type="caution">
    <text evidence="1">The sequence shown here is derived from an EMBL/GenBank/DDBJ whole genome shotgun (WGS) entry which is preliminary data.</text>
</comment>
<reference evidence="1 2" key="1">
    <citation type="submission" date="2017-09" db="EMBL/GenBank/DDBJ databases">
        <title>Depth-based differentiation of microbial function through sediment-hosted aquifers and enrichment of novel symbionts in the deep terrestrial subsurface.</title>
        <authorList>
            <person name="Probst A.J."/>
            <person name="Ladd B."/>
            <person name="Jarett J.K."/>
            <person name="Geller-Mcgrath D.E."/>
            <person name="Sieber C.M."/>
            <person name="Emerson J.B."/>
            <person name="Anantharaman K."/>
            <person name="Thomas B.C."/>
            <person name="Malmstrom R."/>
            <person name="Stieglmeier M."/>
            <person name="Klingl A."/>
            <person name="Woyke T."/>
            <person name="Ryan C.M."/>
            <person name="Banfield J.F."/>
        </authorList>
    </citation>
    <scope>NUCLEOTIDE SEQUENCE [LARGE SCALE GENOMIC DNA]</scope>
    <source>
        <strain evidence="1">CG11_big_fil_rev_8_21_14_0_20_44_10</strain>
    </source>
</reference>
<dbReference type="Proteomes" id="UP000231550">
    <property type="component" value="Unassembled WGS sequence"/>
</dbReference>
<accession>A0A2H0KPB2</accession>
<organism evidence="1 2">
    <name type="scientific">Candidatus Portnoybacteria bacterium CG11_big_fil_rev_8_21_14_0_20_44_10</name>
    <dbReference type="NCBI Taxonomy" id="1974818"/>
    <lineage>
        <taxon>Bacteria</taxon>
        <taxon>Candidatus Portnoyibacteriota</taxon>
    </lineage>
</organism>
<evidence type="ECO:0000313" key="2">
    <source>
        <dbReference type="Proteomes" id="UP000231550"/>
    </source>
</evidence>
<dbReference type="EMBL" id="PCVN01000120">
    <property type="protein sequence ID" value="PIQ74001.1"/>
    <property type="molecule type" value="Genomic_DNA"/>
</dbReference>
<dbReference type="Gene3D" id="1.20.5.170">
    <property type="match status" value="1"/>
</dbReference>
<evidence type="ECO:0000313" key="1">
    <source>
        <dbReference type="EMBL" id="PIQ74001.1"/>
    </source>
</evidence>
<protein>
    <submittedName>
        <fullName evidence="1">Uncharacterized protein</fullName>
    </submittedName>
</protein>
<proteinExistence type="predicted"/>
<name>A0A2H0KPB2_9BACT</name>
<gene>
    <name evidence="1" type="ORF">COV85_04430</name>
</gene>
<dbReference type="AlphaFoldDB" id="A0A2H0KPB2"/>